<dbReference type="InterPro" id="IPR029057">
    <property type="entry name" value="PRTase-like"/>
</dbReference>
<dbReference type="InParanoid" id="A0A263D5M4"/>
<keyword evidence="1" id="KW-0328">Glycosyltransferase</keyword>
<dbReference type="InterPro" id="IPR051910">
    <property type="entry name" value="ComF/GntX_DNA_util-trans"/>
</dbReference>
<organism evidence="1 2">
    <name type="scientific">Amycolatopsis antarctica</name>
    <dbReference type="NCBI Taxonomy" id="1854586"/>
    <lineage>
        <taxon>Bacteria</taxon>
        <taxon>Bacillati</taxon>
        <taxon>Actinomycetota</taxon>
        <taxon>Actinomycetes</taxon>
        <taxon>Pseudonocardiales</taxon>
        <taxon>Pseudonocardiaceae</taxon>
        <taxon>Amycolatopsis</taxon>
    </lineage>
</organism>
<accession>A0A263D5M4</accession>
<keyword evidence="2" id="KW-1185">Reference proteome</keyword>
<dbReference type="Gene3D" id="3.40.50.2020">
    <property type="match status" value="1"/>
</dbReference>
<evidence type="ECO:0000313" key="2">
    <source>
        <dbReference type="Proteomes" id="UP000242444"/>
    </source>
</evidence>
<dbReference type="AlphaFoldDB" id="A0A263D5M4"/>
<name>A0A263D5M4_9PSEU</name>
<dbReference type="GO" id="GO:0016757">
    <property type="term" value="F:glycosyltransferase activity"/>
    <property type="evidence" value="ECO:0007669"/>
    <property type="project" value="UniProtKB-KW"/>
</dbReference>
<comment type="caution">
    <text evidence="1">The sequence shown here is derived from an EMBL/GenBank/DDBJ whole genome shotgun (WGS) entry which is preliminary data.</text>
</comment>
<evidence type="ECO:0000313" key="1">
    <source>
        <dbReference type="EMBL" id="OZM73804.1"/>
    </source>
</evidence>
<proteinExistence type="predicted"/>
<dbReference type="Proteomes" id="UP000242444">
    <property type="component" value="Unassembled WGS sequence"/>
</dbReference>
<dbReference type="OrthoDB" id="5244859at2"/>
<sequence>MAGGVRTADRLRCVRRVVLDTVLPPCCAGCGLAGAVCCAGCASVWDAPRRVTRGATEGHAPVYALAPYRGVARRIVLAHKERGRRDLTGPLGAALARALPNLPGALPSDGQWWLVPVPSRRSAARARGGPHVHALARRCAAVLASGPAAAPAAVAPALRLTAGARDAVGLAREQRAANLAGRLRLVPAGAPPGGTSVVLLDDVVTTGVTAAACTSALAAAGITVGAVLALTAAG</sequence>
<dbReference type="FunCoup" id="A0A263D5M4">
    <property type="interactions" value="2"/>
</dbReference>
<gene>
    <name evidence="1" type="ORF">CFN78_09280</name>
</gene>
<dbReference type="SUPFAM" id="SSF53271">
    <property type="entry name" value="PRTase-like"/>
    <property type="match status" value="1"/>
</dbReference>
<dbReference type="EMBL" id="NKYE01000004">
    <property type="protein sequence ID" value="OZM73804.1"/>
    <property type="molecule type" value="Genomic_DNA"/>
</dbReference>
<keyword evidence="1" id="KW-0808">Transferase</keyword>
<dbReference type="PANTHER" id="PTHR47505">
    <property type="entry name" value="DNA UTILIZATION PROTEIN YHGH"/>
    <property type="match status" value="1"/>
</dbReference>
<dbReference type="PANTHER" id="PTHR47505:SF1">
    <property type="entry name" value="DNA UTILIZATION PROTEIN YHGH"/>
    <property type="match status" value="1"/>
</dbReference>
<reference evidence="1 2" key="1">
    <citation type="submission" date="2017-07" db="EMBL/GenBank/DDBJ databases">
        <title>Amycolatopsis antarcticus sp. nov., isolated from the surface of an Antarcticus brown macroalga.</title>
        <authorList>
            <person name="Wang J."/>
            <person name="Leiva S."/>
            <person name="Huang J."/>
            <person name="Huang Y."/>
        </authorList>
    </citation>
    <scope>NUCLEOTIDE SEQUENCE [LARGE SCALE GENOMIC DNA]</scope>
    <source>
        <strain evidence="1 2">AU-G6</strain>
    </source>
</reference>
<protein>
    <submittedName>
        <fullName evidence="1">Amidophosphoribosyltransferase</fullName>
    </submittedName>
</protein>